<evidence type="ECO:0000256" key="6">
    <source>
        <dbReference type="SAM" id="Phobius"/>
    </source>
</evidence>
<feature type="transmembrane region" description="Helical" evidence="6">
    <location>
        <begin position="169"/>
        <end position="188"/>
    </location>
</feature>
<dbReference type="PANTHER" id="PTHR12778">
    <property type="entry name" value="SOLUTE CARRIER FAMILY 33 ACETYL-COA TRANSPORTER -RELATED"/>
    <property type="match status" value="1"/>
</dbReference>
<proteinExistence type="predicted"/>
<dbReference type="Gene3D" id="1.20.1250.20">
    <property type="entry name" value="MFS general substrate transporter like domains"/>
    <property type="match status" value="2"/>
</dbReference>
<evidence type="ECO:0000313" key="8">
    <source>
        <dbReference type="Proteomes" id="UP000292039"/>
    </source>
</evidence>
<organism evidence="7 8">
    <name type="scientific">Kerstersia gyiorum</name>
    <dbReference type="NCBI Taxonomy" id="206506"/>
    <lineage>
        <taxon>Bacteria</taxon>
        <taxon>Pseudomonadati</taxon>
        <taxon>Pseudomonadota</taxon>
        <taxon>Betaproteobacteria</taxon>
        <taxon>Burkholderiales</taxon>
        <taxon>Alcaligenaceae</taxon>
        <taxon>Kerstersia</taxon>
    </lineage>
</organism>
<evidence type="ECO:0000313" key="7">
    <source>
        <dbReference type="EMBL" id="RZS69716.1"/>
    </source>
</evidence>
<keyword evidence="2" id="KW-0813">Transport</keyword>
<evidence type="ECO:0000256" key="4">
    <source>
        <dbReference type="ARBA" id="ARBA00022989"/>
    </source>
</evidence>
<protein>
    <submittedName>
        <fullName evidence="7">Na+/melibiose symporter-like transporter</fullName>
    </submittedName>
</protein>
<dbReference type="SUPFAM" id="SSF103473">
    <property type="entry name" value="MFS general substrate transporter"/>
    <property type="match status" value="1"/>
</dbReference>
<dbReference type="InterPro" id="IPR011701">
    <property type="entry name" value="MFS"/>
</dbReference>
<evidence type="ECO:0000256" key="1">
    <source>
        <dbReference type="ARBA" id="ARBA00004141"/>
    </source>
</evidence>
<dbReference type="Proteomes" id="UP000292039">
    <property type="component" value="Unassembled WGS sequence"/>
</dbReference>
<dbReference type="PANTHER" id="PTHR12778:SF10">
    <property type="entry name" value="MAJOR FACILITATOR SUPERFAMILY DOMAIN-CONTAINING PROTEIN 3"/>
    <property type="match status" value="1"/>
</dbReference>
<dbReference type="GO" id="GO:0016020">
    <property type="term" value="C:membrane"/>
    <property type="evidence" value="ECO:0007669"/>
    <property type="project" value="UniProtKB-SubCell"/>
</dbReference>
<evidence type="ECO:0000256" key="2">
    <source>
        <dbReference type="ARBA" id="ARBA00022448"/>
    </source>
</evidence>
<evidence type="ECO:0000256" key="5">
    <source>
        <dbReference type="ARBA" id="ARBA00023136"/>
    </source>
</evidence>
<comment type="subcellular location">
    <subcellularLocation>
        <location evidence="1">Membrane</location>
        <topology evidence="1">Multi-pass membrane protein</topology>
    </subcellularLocation>
</comment>
<name>A0A4Q7MMY8_9BURK</name>
<dbReference type="InterPro" id="IPR004752">
    <property type="entry name" value="AmpG_permease/AT-1"/>
</dbReference>
<feature type="transmembrane region" description="Helical" evidence="6">
    <location>
        <begin position="144"/>
        <end position="163"/>
    </location>
</feature>
<keyword evidence="5 6" id="KW-0472">Membrane</keyword>
<feature type="transmembrane region" description="Helical" evidence="6">
    <location>
        <begin position="292"/>
        <end position="312"/>
    </location>
</feature>
<dbReference type="Pfam" id="PF07690">
    <property type="entry name" value="MFS_1"/>
    <property type="match status" value="1"/>
</dbReference>
<feature type="transmembrane region" description="Helical" evidence="6">
    <location>
        <begin position="261"/>
        <end position="280"/>
    </location>
</feature>
<feature type="transmembrane region" description="Helical" evidence="6">
    <location>
        <begin position="103"/>
        <end position="123"/>
    </location>
</feature>
<dbReference type="RefSeq" id="WP_130487277.1">
    <property type="nucleotide sequence ID" value="NZ_CBCSEB010000011.1"/>
</dbReference>
<feature type="transmembrane region" description="Helical" evidence="6">
    <location>
        <begin position="45"/>
        <end position="63"/>
    </location>
</feature>
<keyword evidence="3 6" id="KW-0812">Transmembrane</keyword>
<comment type="caution">
    <text evidence="7">The sequence shown here is derived from an EMBL/GenBank/DDBJ whole genome shotgun (WGS) entry which is preliminary data.</text>
</comment>
<gene>
    <name evidence="7" type="ORF">EV679_2323</name>
</gene>
<evidence type="ECO:0000256" key="3">
    <source>
        <dbReference type="ARBA" id="ARBA00022692"/>
    </source>
</evidence>
<feature type="transmembrane region" description="Helical" evidence="6">
    <location>
        <begin position="228"/>
        <end position="246"/>
    </location>
</feature>
<feature type="transmembrane region" description="Helical" evidence="6">
    <location>
        <begin position="75"/>
        <end position="91"/>
    </location>
</feature>
<feature type="transmembrane region" description="Helical" evidence="6">
    <location>
        <begin position="318"/>
        <end position="344"/>
    </location>
</feature>
<reference evidence="7 8" key="1">
    <citation type="submission" date="2019-02" db="EMBL/GenBank/DDBJ databases">
        <title>Genomic Encyclopedia of Type Strains, Phase IV (KMG-IV): sequencing the most valuable type-strain genomes for metagenomic binning, comparative biology and taxonomic classification.</title>
        <authorList>
            <person name="Goeker M."/>
        </authorList>
    </citation>
    <scope>NUCLEOTIDE SEQUENCE [LARGE SCALE GENOMIC DNA]</scope>
    <source>
        <strain evidence="7 8">DSM 16618</strain>
    </source>
</reference>
<dbReference type="AlphaFoldDB" id="A0A4Q7MMY8"/>
<feature type="transmembrane region" description="Helical" evidence="6">
    <location>
        <begin position="356"/>
        <end position="376"/>
    </location>
</feature>
<dbReference type="InterPro" id="IPR036259">
    <property type="entry name" value="MFS_trans_sf"/>
</dbReference>
<keyword evidence="4 6" id="KW-1133">Transmembrane helix</keyword>
<dbReference type="GO" id="GO:0022857">
    <property type="term" value="F:transmembrane transporter activity"/>
    <property type="evidence" value="ECO:0007669"/>
    <property type="project" value="InterPro"/>
</dbReference>
<feature type="transmembrane region" description="Helical" evidence="6">
    <location>
        <begin position="382"/>
        <end position="402"/>
    </location>
</feature>
<dbReference type="EMBL" id="SGWZ01000003">
    <property type="protein sequence ID" value="RZS69716.1"/>
    <property type="molecule type" value="Genomic_DNA"/>
</dbReference>
<sequence>MNKTRIFGLQLLFGWLNLALTVPSIYLMFGMPLVMRQHGWSGTEIGLFQLAALPAIFKFLFAVPVQRVRLGHGHFVNWLLGLCLVVLVLYWQIGRQNLISQPLWLFGLTFAISIATTWADIPLNALAVQCLPRGEQLRAGSIRSAALFLGAIIGGGIMILVQAHHGWQMPFWLMGAALALGCLPFLWLRGQAGLPLPSAASARQDEAPLEGFVADWIGFFSQAGARQWTWLLLMGFPFLGAAWLYLKPLMLDQGMPLEQVAFIIGIVGGLTGAVFSLLGGRLAMWLGAGRAVFCYLLAALVALLLLTAIIGLRLGGVWLIGSALLLAAAMGAVSALMFGLTLFFTRRQRNASDYGLQSSLFTVTRLAVPVAAGWLLDHLGQTGMLACLACGVLCACVLAWRARAKVEVAARRVLASDARA</sequence>
<accession>A0A4Q7MMY8</accession>